<dbReference type="InterPro" id="IPR052820">
    <property type="entry name" value="PhiA_domain"/>
</dbReference>
<feature type="chain" id="PRO_5010870114" evidence="1">
    <location>
        <begin position="23"/>
        <end position="197"/>
    </location>
</feature>
<keyword evidence="3" id="KW-1185">Reference proteome</keyword>
<reference evidence="2 3" key="1">
    <citation type="submission" date="2016-06" db="EMBL/GenBank/DDBJ databases">
        <authorList>
            <person name="Kjaerup R.B."/>
            <person name="Dalgaard T.S."/>
            <person name="Juul-Madsen H.R."/>
        </authorList>
    </citation>
    <scope>NUCLEOTIDE SEQUENCE [LARGE SCALE GENOMIC DNA]</scope>
</reference>
<organism evidence="2 3">
    <name type="scientific">Zymoseptoria tritici (strain ST99CH_3D7)</name>
    <dbReference type="NCBI Taxonomy" id="1276538"/>
    <lineage>
        <taxon>Eukaryota</taxon>
        <taxon>Fungi</taxon>
        <taxon>Dikarya</taxon>
        <taxon>Ascomycota</taxon>
        <taxon>Pezizomycotina</taxon>
        <taxon>Dothideomycetes</taxon>
        <taxon>Dothideomycetidae</taxon>
        <taxon>Mycosphaerellales</taxon>
        <taxon>Mycosphaerellaceae</taxon>
        <taxon>Zymoseptoria</taxon>
    </lineage>
</organism>
<evidence type="ECO:0000313" key="2">
    <source>
        <dbReference type="EMBL" id="SMQ51301.1"/>
    </source>
</evidence>
<name>A0A1X7RVT6_ZYMT9</name>
<keyword evidence="1" id="KW-0732">Signal</keyword>
<dbReference type="PANTHER" id="PTHR42047">
    <property type="entry name" value="PROTEIN, PUTATIVE (AFU_ORTHOLOGUE AFUA_6G03560)-RELATED"/>
    <property type="match status" value="1"/>
</dbReference>
<dbReference type="Proteomes" id="UP000215127">
    <property type="component" value="Chromosome 5"/>
</dbReference>
<dbReference type="EMBL" id="LT853696">
    <property type="protein sequence ID" value="SMQ51301.1"/>
    <property type="molecule type" value="Genomic_DNA"/>
</dbReference>
<dbReference type="AlphaFoldDB" id="A0A1X7RVT6"/>
<evidence type="ECO:0000313" key="3">
    <source>
        <dbReference type="Proteomes" id="UP000215127"/>
    </source>
</evidence>
<proteinExistence type="predicted"/>
<sequence>MKSTCAILFAAMAAAVPAPVPATGPFGSATNPLRFIGRLNVPGGNLPGSTGTTVDANSRSFWFGKYTWTYSELKTPQANTDTTIFRMAVGEGTLFLDTQDVEGQAVYVNPDGELKFRAFHPFNGEADDAIYKGFDVVEHVTKLQFEGKDFIACPVGAKDSGDYQIFAASRAHTAKENCTPFEWKNEFTTKPAAYSYI</sequence>
<protein>
    <submittedName>
        <fullName evidence="2">Uncharacterized protein</fullName>
    </submittedName>
</protein>
<gene>
    <name evidence="2" type="ORF">ZT3D7_G6454</name>
</gene>
<accession>A0A1X7RVT6</accession>
<feature type="signal peptide" evidence="1">
    <location>
        <begin position="1"/>
        <end position="22"/>
    </location>
</feature>
<evidence type="ECO:0000256" key="1">
    <source>
        <dbReference type="SAM" id="SignalP"/>
    </source>
</evidence>
<dbReference type="PANTHER" id="PTHR42047:SF1">
    <property type="entry name" value="PROTEIN, PUTATIVE (AFU_ORTHOLOGUE AFUA_6G03560)-RELATED"/>
    <property type="match status" value="1"/>
</dbReference>